<evidence type="ECO:0000259" key="9">
    <source>
        <dbReference type="PROSITE" id="PS50102"/>
    </source>
</evidence>
<dbReference type="SUPFAM" id="SSF54928">
    <property type="entry name" value="RNA-binding domain, RBD"/>
    <property type="match status" value="2"/>
</dbReference>
<evidence type="ECO:0000256" key="2">
    <source>
        <dbReference type="ARBA" id="ARBA00022664"/>
    </source>
</evidence>
<dbReference type="InterPro" id="IPR012677">
    <property type="entry name" value="Nucleotide-bd_a/b_plait_sf"/>
</dbReference>
<feature type="compositionally biased region" description="Polar residues" evidence="8">
    <location>
        <begin position="842"/>
        <end position="858"/>
    </location>
</feature>
<feature type="domain" description="RRM" evidence="9">
    <location>
        <begin position="625"/>
        <end position="710"/>
    </location>
</feature>
<dbReference type="InterPro" id="IPR008847">
    <property type="entry name" value="Suf"/>
</dbReference>
<dbReference type="AlphaFoldDB" id="A0A443QID4"/>
<dbReference type="InterPro" id="IPR035979">
    <property type="entry name" value="RBD_domain_sf"/>
</dbReference>
<evidence type="ECO:0000256" key="5">
    <source>
        <dbReference type="ARBA" id="ARBA00023187"/>
    </source>
</evidence>
<dbReference type="STRING" id="1965070.A0A443QID4"/>
<evidence type="ECO:0000256" key="3">
    <source>
        <dbReference type="ARBA" id="ARBA00022737"/>
    </source>
</evidence>
<dbReference type="SUPFAM" id="SSF48452">
    <property type="entry name" value="TPR-like"/>
    <property type="match status" value="1"/>
</dbReference>
<dbReference type="InterPro" id="IPR003107">
    <property type="entry name" value="HAT"/>
</dbReference>
<reference evidence="10 11" key="1">
    <citation type="journal article" date="2018" name="Gigascience">
        <title>Genomes of trombidid mites reveal novel predicted allergens and laterally-transferred genes associated with secondary metabolism.</title>
        <authorList>
            <person name="Dong X."/>
            <person name="Chaisiri K."/>
            <person name="Xia D."/>
            <person name="Armstrong S.D."/>
            <person name="Fang Y."/>
            <person name="Donnelly M.J."/>
            <person name="Kadowaki T."/>
            <person name="McGarry J.W."/>
            <person name="Darby A.C."/>
            <person name="Makepeace B.L."/>
        </authorList>
    </citation>
    <scope>NUCLEOTIDE SEQUENCE [LARGE SCALE GENOMIC DNA]</scope>
    <source>
        <strain evidence="10">UoL-WK</strain>
    </source>
</reference>
<dbReference type="InterPro" id="IPR011990">
    <property type="entry name" value="TPR-like_helical_dom_sf"/>
</dbReference>
<dbReference type="SMART" id="SM00360">
    <property type="entry name" value="RRM"/>
    <property type="match status" value="2"/>
</dbReference>
<evidence type="ECO:0000256" key="1">
    <source>
        <dbReference type="ARBA" id="ARBA00004123"/>
    </source>
</evidence>
<dbReference type="FunFam" id="1.25.40.10:FF:000098">
    <property type="entry name" value="Squamous cell carcinoma antigen recognized by T-cells 3"/>
    <property type="match status" value="1"/>
</dbReference>
<keyword evidence="4 7" id="KW-0694">RNA-binding</keyword>
<dbReference type="SMART" id="SM00386">
    <property type="entry name" value="HAT"/>
    <property type="match status" value="8"/>
</dbReference>
<accession>A0A443QID4</accession>
<evidence type="ECO:0000256" key="8">
    <source>
        <dbReference type="SAM" id="MobiDB-lite"/>
    </source>
</evidence>
<evidence type="ECO:0000256" key="6">
    <source>
        <dbReference type="ARBA" id="ARBA00023242"/>
    </source>
</evidence>
<feature type="compositionally biased region" description="Basic and acidic residues" evidence="8">
    <location>
        <begin position="23"/>
        <end position="33"/>
    </location>
</feature>
<dbReference type="Pfam" id="PF00076">
    <property type="entry name" value="RRM_1"/>
    <property type="match status" value="2"/>
</dbReference>
<keyword evidence="2" id="KW-0507">mRNA processing</keyword>
<dbReference type="PANTHER" id="PTHR17204:SF25">
    <property type="entry name" value="RRM DOMAIN-CONTAINING PROTEIN"/>
    <property type="match status" value="1"/>
</dbReference>
<dbReference type="GO" id="GO:0003723">
    <property type="term" value="F:RNA binding"/>
    <property type="evidence" value="ECO:0007669"/>
    <property type="project" value="UniProtKB-UniRule"/>
</dbReference>
<sequence>MEANEDERMEEHSDVDSDGSDNDGAHSESEGDELVEKEIADLKDKLCQNPYDYDSHVKLIAAFRSTGDLLSIREAREKMAKNFPLTPELWLEWIKDESGIAANDEDKAYIFELFERAVNDYVSIDVWIEYVQFSIGLLNSENGLQKVRDVFEKAVSTVGLHVPKGSLIWEAYREFENSIIDLIPEHELLEHHQRILNLFKRQLRIPLLNMENTYEEFKQWFDEVNGNEKGWNIEDVDFGYNKALIELQKLKPYEDSLIYSNNSYEDFLKYIEYEEANGTPPRVQIIYERAILHHCLTPDVWLKYTKYVDFKMKIQSLSEKVYERAVRNCPWVVSLWDNYIKCLERFEDTKTKIQLVFERALESGFQTGDEYRQIWLTYLDYTRRKTDFQDEKEIEKLRKCFEAAKNHLNNFENGDLNGVLLQYLAKIEAKFCKNIENARKIWNESLLNRRFISSQAQMWIEFANLERLFGEEEQFRKILMKGLQSAKDYPESIGETLVKYEREEGTSIDSLDEVMNKYEKVMTKINAKRQVIAEKEKSQLGEKAKEKIKQTQKQELKGKRKIDVANAADTSLFKKPLPPNEATPSKKSKVEIEVDNKSEESSEISSSKPNFLKPSSADSELKKLQTVFVSNLDFNTSEDTLRKVFSEFGEISELRLVRNYKGLSKGLCYIEYSSIEATKTALKHDRMPIDGRPVFINEVGKKHQFQYQKGLEKNKLFVKNLDRSLTQEEIREVFEKYGKVKDVRLVTFRNGYSKGLAYIEFEDELGAQNGLKADGMLLKDRIITVALSNPSEKKKKAETNETMLLGSASLSHHSSSNAKPKINIPMIPAALRKKIKPADSNGLESNSNANDQHTSLKNSDFRDFFKK</sequence>
<dbReference type="Pfam" id="PF05843">
    <property type="entry name" value="Suf"/>
    <property type="match status" value="1"/>
</dbReference>
<dbReference type="InterPro" id="IPR034217">
    <property type="entry name" value="SART3_RRM1"/>
</dbReference>
<feature type="compositionally biased region" description="Basic and acidic residues" evidence="8">
    <location>
        <begin position="588"/>
        <end position="600"/>
    </location>
</feature>
<dbReference type="PANTHER" id="PTHR17204">
    <property type="entry name" value="PRE-MRNA PROCESSING PROTEIN PRP39-RELATED"/>
    <property type="match status" value="1"/>
</dbReference>
<dbReference type="Gene3D" id="3.30.70.330">
    <property type="match status" value="2"/>
</dbReference>
<evidence type="ECO:0000256" key="7">
    <source>
        <dbReference type="PROSITE-ProRule" id="PRU00176"/>
    </source>
</evidence>
<keyword evidence="3" id="KW-0677">Repeat</keyword>
<dbReference type="GO" id="GO:0008380">
    <property type="term" value="P:RNA splicing"/>
    <property type="evidence" value="ECO:0007669"/>
    <property type="project" value="UniProtKB-KW"/>
</dbReference>
<feature type="region of interest" description="Disordered" evidence="8">
    <location>
        <begin position="835"/>
        <end position="867"/>
    </location>
</feature>
<organism evidence="10 11">
    <name type="scientific">Dinothrombium tinctorium</name>
    <dbReference type="NCBI Taxonomy" id="1965070"/>
    <lineage>
        <taxon>Eukaryota</taxon>
        <taxon>Metazoa</taxon>
        <taxon>Ecdysozoa</taxon>
        <taxon>Arthropoda</taxon>
        <taxon>Chelicerata</taxon>
        <taxon>Arachnida</taxon>
        <taxon>Acari</taxon>
        <taxon>Acariformes</taxon>
        <taxon>Trombidiformes</taxon>
        <taxon>Prostigmata</taxon>
        <taxon>Anystina</taxon>
        <taxon>Parasitengona</taxon>
        <taxon>Trombidioidea</taxon>
        <taxon>Trombidiidae</taxon>
        <taxon>Dinothrombium</taxon>
    </lineage>
</organism>
<keyword evidence="5" id="KW-0508">mRNA splicing</keyword>
<dbReference type="GO" id="GO:0006397">
    <property type="term" value="P:mRNA processing"/>
    <property type="evidence" value="ECO:0007669"/>
    <property type="project" value="UniProtKB-KW"/>
</dbReference>
<feature type="region of interest" description="Disordered" evidence="8">
    <location>
        <begin position="1"/>
        <end position="33"/>
    </location>
</feature>
<dbReference type="Gene3D" id="1.25.40.10">
    <property type="entry name" value="Tetratricopeptide repeat domain"/>
    <property type="match status" value="2"/>
</dbReference>
<keyword evidence="6" id="KW-0539">Nucleus</keyword>
<dbReference type="GO" id="GO:0005634">
    <property type="term" value="C:nucleus"/>
    <property type="evidence" value="ECO:0007669"/>
    <property type="project" value="UniProtKB-SubCell"/>
</dbReference>
<dbReference type="InterPro" id="IPR000504">
    <property type="entry name" value="RRM_dom"/>
</dbReference>
<dbReference type="Proteomes" id="UP000285301">
    <property type="component" value="Unassembled WGS sequence"/>
</dbReference>
<dbReference type="PROSITE" id="PS50102">
    <property type="entry name" value="RRM"/>
    <property type="match status" value="2"/>
</dbReference>
<evidence type="ECO:0000313" key="10">
    <source>
        <dbReference type="EMBL" id="RWS02769.1"/>
    </source>
</evidence>
<name>A0A443QID4_9ACAR</name>
<evidence type="ECO:0000256" key="4">
    <source>
        <dbReference type="ARBA" id="ARBA00022884"/>
    </source>
</evidence>
<evidence type="ECO:0000313" key="11">
    <source>
        <dbReference type="Proteomes" id="UP000285301"/>
    </source>
</evidence>
<proteinExistence type="predicted"/>
<dbReference type="OrthoDB" id="360390at2759"/>
<dbReference type="EMBL" id="NCKU01007258">
    <property type="protein sequence ID" value="RWS02769.1"/>
    <property type="molecule type" value="Genomic_DNA"/>
</dbReference>
<feature type="region of interest" description="Disordered" evidence="8">
    <location>
        <begin position="538"/>
        <end position="612"/>
    </location>
</feature>
<comment type="caution">
    <text evidence="10">The sequence shown here is derived from an EMBL/GenBank/DDBJ whole genome shotgun (WGS) entry which is preliminary data.</text>
</comment>
<protein>
    <submittedName>
        <fullName evidence="10">Squamous cell carcinoma antigen recognized by T-cells 3-like protein</fullName>
    </submittedName>
</protein>
<dbReference type="CDD" id="cd12391">
    <property type="entry name" value="RRM1_SART3"/>
    <property type="match status" value="1"/>
</dbReference>
<gene>
    <name evidence="10" type="ORF">B4U79_07102</name>
</gene>
<feature type="domain" description="RRM" evidence="9">
    <location>
        <begin position="714"/>
        <end position="790"/>
    </location>
</feature>
<feature type="compositionally biased region" description="Basic and acidic residues" evidence="8">
    <location>
        <begin position="538"/>
        <end position="563"/>
    </location>
</feature>
<comment type="subcellular location">
    <subcellularLocation>
        <location evidence="1">Nucleus</location>
    </subcellularLocation>
</comment>
<keyword evidence="11" id="KW-1185">Reference proteome</keyword>